<keyword evidence="1" id="KW-0812">Transmembrane</keyword>
<evidence type="ECO:0000313" key="2">
    <source>
        <dbReference type="EMBL" id="SDX29941.1"/>
    </source>
</evidence>
<feature type="transmembrane region" description="Helical" evidence="1">
    <location>
        <begin position="74"/>
        <end position="95"/>
    </location>
</feature>
<dbReference type="Proteomes" id="UP000199529">
    <property type="component" value="Unassembled WGS sequence"/>
</dbReference>
<reference evidence="3" key="1">
    <citation type="submission" date="2016-10" db="EMBL/GenBank/DDBJ databases">
        <authorList>
            <person name="Varghese N."/>
            <person name="Submissions S."/>
        </authorList>
    </citation>
    <scope>NUCLEOTIDE SEQUENCE [LARGE SCALE GENOMIC DNA]</scope>
    <source>
        <strain evidence="3">CGMCC 4.3530</strain>
    </source>
</reference>
<gene>
    <name evidence="2" type="ORF">SAMN05216215_1009157</name>
</gene>
<feature type="transmembrane region" description="Helical" evidence="1">
    <location>
        <begin position="134"/>
        <end position="155"/>
    </location>
</feature>
<feature type="transmembrane region" description="Helical" evidence="1">
    <location>
        <begin position="102"/>
        <end position="122"/>
    </location>
</feature>
<name>A0A1H3AKG9_9PSEU</name>
<keyword evidence="3" id="KW-1185">Reference proteome</keyword>
<dbReference type="STRING" id="418495.SAMN05216215_1009157"/>
<evidence type="ECO:0000313" key="3">
    <source>
        <dbReference type="Proteomes" id="UP000199529"/>
    </source>
</evidence>
<feature type="transmembrane region" description="Helical" evidence="1">
    <location>
        <begin position="34"/>
        <end position="54"/>
    </location>
</feature>
<proteinExistence type="predicted"/>
<protein>
    <submittedName>
        <fullName evidence="2">Uncharacterized protein</fullName>
    </submittedName>
</protein>
<evidence type="ECO:0000256" key="1">
    <source>
        <dbReference type="SAM" id="Phobius"/>
    </source>
</evidence>
<organism evidence="2 3">
    <name type="scientific">Saccharopolyspora shandongensis</name>
    <dbReference type="NCBI Taxonomy" id="418495"/>
    <lineage>
        <taxon>Bacteria</taxon>
        <taxon>Bacillati</taxon>
        <taxon>Actinomycetota</taxon>
        <taxon>Actinomycetes</taxon>
        <taxon>Pseudonocardiales</taxon>
        <taxon>Pseudonocardiaceae</taxon>
        <taxon>Saccharopolyspora</taxon>
    </lineage>
</organism>
<accession>A0A1H3AKG9</accession>
<dbReference type="RefSeq" id="WP_177226420.1">
    <property type="nucleotide sequence ID" value="NZ_FNOK01000009.1"/>
</dbReference>
<keyword evidence="1" id="KW-0472">Membrane</keyword>
<sequence length="158" mass="16924">MCVLSKPEGADESRRELTKSEREVLRRIDPGSRALVIASVMLVLVLCSLLPWAGSAAGWQVLMGQADPALKVGLLPRLFAINSTIVGIGLGALALITRRWIVAFLAGLAGVVVTFEGMIAIWSRQTSGVESPSIGLLLAVACMAILAIQWMRIVWSRS</sequence>
<dbReference type="EMBL" id="FNOK01000009">
    <property type="protein sequence ID" value="SDX29941.1"/>
    <property type="molecule type" value="Genomic_DNA"/>
</dbReference>
<dbReference type="AlphaFoldDB" id="A0A1H3AKG9"/>
<keyword evidence="1" id="KW-1133">Transmembrane helix</keyword>